<reference evidence="1" key="1">
    <citation type="submission" date="2018-05" db="EMBL/GenBank/DDBJ databases">
        <authorList>
            <person name="Lanie J.A."/>
            <person name="Ng W.-L."/>
            <person name="Kazmierczak K.M."/>
            <person name="Andrzejewski T.M."/>
            <person name="Davidsen T.M."/>
            <person name="Wayne K.J."/>
            <person name="Tettelin H."/>
            <person name="Glass J.I."/>
            <person name="Rusch D."/>
            <person name="Podicherti R."/>
            <person name="Tsui H.-C.T."/>
            <person name="Winkler M.E."/>
        </authorList>
    </citation>
    <scope>NUCLEOTIDE SEQUENCE</scope>
</reference>
<evidence type="ECO:0008006" key="2">
    <source>
        <dbReference type="Google" id="ProtNLM"/>
    </source>
</evidence>
<dbReference type="PANTHER" id="PTHR33383:SF1">
    <property type="entry name" value="MEMBRANE PROTEIN INSERTION EFFICIENCY FACTOR-RELATED"/>
    <property type="match status" value="1"/>
</dbReference>
<dbReference type="SMART" id="SM01234">
    <property type="entry name" value="Haemolytic"/>
    <property type="match status" value="1"/>
</dbReference>
<dbReference type="PANTHER" id="PTHR33383">
    <property type="entry name" value="MEMBRANE PROTEIN INSERTION EFFICIENCY FACTOR-RELATED"/>
    <property type="match status" value="1"/>
</dbReference>
<dbReference type="EMBL" id="UINC01177147">
    <property type="protein sequence ID" value="SVD84618.1"/>
    <property type="molecule type" value="Genomic_DNA"/>
</dbReference>
<evidence type="ECO:0000313" key="1">
    <source>
        <dbReference type="EMBL" id="SVD84618.1"/>
    </source>
</evidence>
<dbReference type="AlphaFoldDB" id="A0A382YQ30"/>
<protein>
    <recommendedName>
        <fullName evidence="2">Membrane protein insertion efficiency factor YidD</fullName>
    </recommendedName>
</protein>
<dbReference type="Pfam" id="PF01809">
    <property type="entry name" value="YidD"/>
    <property type="match status" value="1"/>
</dbReference>
<dbReference type="HAMAP" id="MF_00386">
    <property type="entry name" value="UPF0161_YidD"/>
    <property type="match status" value="1"/>
</dbReference>
<feature type="non-terminal residue" evidence="1">
    <location>
        <position position="1"/>
    </location>
</feature>
<proteinExistence type="inferred from homology"/>
<sequence>VKIITYLLIGIIKLYQLFISPLFPNSCKFEPTCSSYCIDALKTYGLIKGIAKSISRIARCNPWFGYGGYDPVKREKEAK</sequence>
<name>A0A382YQ30_9ZZZZ</name>
<dbReference type="InterPro" id="IPR002696">
    <property type="entry name" value="Membr_insert_effic_factor_YidD"/>
</dbReference>
<gene>
    <name evidence="1" type="ORF">METZ01_LOCUS437472</name>
</gene>
<dbReference type="NCBIfam" id="TIGR00278">
    <property type="entry name" value="membrane protein insertion efficiency factor YidD"/>
    <property type="match status" value="1"/>
</dbReference>
<organism evidence="1">
    <name type="scientific">marine metagenome</name>
    <dbReference type="NCBI Taxonomy" id="408172"/>
    <lineage>
        <taxon>unclassified sequences</taxon>
        <taxon>metagenomes</taxon>
        <taxon>ecological metagenomes</taxon>
    </lineage>
</organism>
<accession>A0A382YQ30</accession>